<dbReference type="CDD" id="cd02042">
    <property type="entry name" value="ParAB_family"/>
    <property type="match status" value="1"/>
</dbReference>
<dbReference type="InterPro" id="IPR050678">
    <property type="entry name" value="DNA_Partitioning_ATPase"/>
</dbReference>
<dbReference type="Proteomes" id="UP000649151">
    <property type="component" value="Unassembled WGS sequence"/>
</dbReference>
<dbReference type="Pfam" id="PF13614">
    <property type="entry name" value="AAA_31"/>
    <property type="match status" value="1"/>
</dbReference>
<dbReference type="InterPro" id="IPR025669">
    <property type="entry name" value="AAA_dom"/>
</dbReference>
<proteinExistence type="predicted"/>
<accession>A0ABR7IQS0</accession>
<sequence>MSAKIIAIANQKGGVGKTVTAVNFATGLAEQDKKVLLVDFDPQGNASSYLNYDSSKNKLSIVDLMDIVLKQDCIEYSTEHTWYTESDKQLMHQLKEEMSQAIVCDENNRVDLLPANITLSGAEMTLISSVYRNQALKIILSYYVPDYDYIIIDCSPTLGIMLVNALVAANEVIIPVQTEEFAIDGIVQMLQTVQNVRRTENHNLKIAGFLLTMVQPNVIEYGEIKEGMEQQFGNLMYTTMISRSVQVPRSTKEHIPIIQQDHKIGKQYRDFTKEYLNRQEV</sequence>
<comment type="caution">
    <text evidence="2">The sequence shown here is derived from an EMBL/GenBank/DDBJ whole genome shotgun (WGS) entry which is preliminary data.</text>
</comment>
<dbReference type="RefSeq" id="WP_186996423.1">
    <property type="nucleotide sequence ID" value="NZ_JACOQK010000001.1"/>
</dbReference>
<dbReference type="InterPro" id="IPR027417">
    <property type="entry name" value="P-loop_NTPase"/>
</dbReference>
<organism evidence="2 3">
    <name type="scientific">Clostridium facile</name>
    <dbReference type="NCBI Taxonomy" id="2763035"/>
    <lineage>
        <taxon>Bacteria</taxon>
        <taxon>Bacillati</taxon>
        <taxon>Bacillota</taxon>
        <taxon>Clostridia</taxon>
        <taxon>Eubacteriales</taxon>
        <taxon>Clostridiaceae</taxon>
        <taxon>Clostridium</taxon>
    </lineage>
</organism>
<evidence type="ECO:0000313" key="2">
    <source>
        <dbReference type="EMBL" id="MBC5787496.1"/>
    </source>
</evidence>
<name>A0ABR7IQS0_9CLOT</name>
<feature type="domain" description="AAA" evidence="1">
    <location>
        <begin position="3"/>
        <end position="206"/>
    </location>
</feature>
<dbReference type="SUPFAM" id="SSF52540">
    <property type="entry name" value="P-loop containing nucleoside triphosphate hydrolases"/>
    <property type="match status" value="1"/>
</dbReference>
<keyword evidence="3" id="KW-1185">Reference proteome</keyword>
<reference evidence="2 3" key="1">
    <citation type="submission" date="2020-08" db="EMBL/GenBank/DDBJ databases">
        <title>Genome public.</title>
        <authorList>
            <person name="Liu C."/>
            <person name="Sun Q."/>
        </authorList>
    </citation>
    <scope>NUCLEOTIDE SEQUENCE [LARGE SCALE GENOMIC DNA]</scope>
    <source>
        <strain evidence="2 3">NSJ-27</strain>
    </source>
</reference>
<dbReference type="PANTHER" id="PTHR13696:SF99">
    <property type="entry name" value="COBYRINIC ACID AC-DIAMIDE SYNTHASE"/>
    <property type="match status" value="1"/>
</dbReference>
<dbReference type="Gene3D" id="3.40.50.300">
    <property type="entry name" value="P-loop containing nucleotide triphosphate hydrolases"/>
    <property type="match status" value="1"/>
</dbReference>
<evidence type="ECO:0000259" key="1">
    <source>
        <dbReference type="Pfam" id="PF13614"/>
    </source>
</evidence>
<dbReference type="PANTHER" id="PTHR13696">
    <property type="entry name" value="P-LOOP CONTAINING NUCLEOSIDE TRIPHOSPHATE HYDROLASE"/>
    <property type="match status" value="1"/>
</dbReference>
<dbReference type="EMBL" id="JACOQK010000001">
    <property type="protein sequence ID" value="MBC5787496.1"/>
    <property type="molecule type" value="Genomic_DNA"/>
</dbReference>
<evidence type="ECO:0000313" key="3">
    <source>
        <dbReference type="Proteomes" id="UP000649151"/>
    </source>
</evidence>
<protein>
    <submittedName>
        <fullName evidence="2">ParA family protein</fullName>
    </submittedName>
</protein>
<gene>
    <name evidence="2" type="ORF">H8Z77_05595</name>
</gene>